<evidence type="ECO:0000256" key="1">
    <source>
        <dbReference type="ARBA" id="ARBA00009861"/>
    </source>
</evidence>
<evidence type="ECO:0000313" key="3">
    <source>
        <dbReference type="EMBL" id="OAY83753.1"/>
    </source>
</evidence>
<dbReference type="PANTHER" id="PTHR31147:SF2">
    <property type="entry name" value="OS01G0615300 PROTEIN"/>
    <property type="match status" value="1"/>
</dbReference>
<organism evidence="3 4">
    <name type="scientific">Ananas comosus</name>
    <name type="common">Pineapple</name>
    <name type="synonym">Ananas ananas</name>
    <dbReference type="NCBI Taxonomy" id="4615"/>
    <lineage>
        <taxon>Eukaryota</taxon>
        <taxon>Viridiplantae</taxon>
        <taxon>Streptophyta</taxon>
        <taxon>Embryophyta</taxon>
        <taxon>Tracheophyta</taxon>
        <taxon>Spermatophyta</taxon>
        <taxon>Magnoliopsida</taxon>
        <taxon>Liliopsida</taxon>
        <taxon>Poales</taxon>
        <taxon>Bromeliaceae</taxon>
        <taxon>Bromelioideae</taxon>
        <taxon>Ananas</taxon>
    </lineage>
</organism>
<proteinExistence type="inferred from homology"/>
<gene>
    <name evidence="3" type="ORF">ACMD2_15059</name>
</gene>
<comment type="similarity">
    <text evidence="1">Belongs to the plant acyltransferase family.</text>
</comment>
<comment type="caution">
    <text evidence="3">The sequence shown here is derived from an EMBL/GenBank/DDBJ whole genome shotgun (WGS) entry which is preliminary data.</text>
</comment>
<dbReference type="Pfam" id="PF02458">
    <property type="entry name" value="Transferase"/>
    <property type="match status" value="4"/>
</dbReference>
<reference evidence="3 4" key="1">
    <citation type="journal article" date="2016" name="DNA Res.">
        <title>The draft genome of MD-2 pineapple using hybrid error correction of long reads.</title>
        <authorList>
            <person name="Redwan R.M."/>
            <person name="Saidin A."/>
            <person name="Kumar S.V."/>
        </authorList>
    </citation>
    <scope>NUCLEOTIDE SEQUENCE [LARGE SCALE GENOMIC DNA]</scope>
    <source>
        <strain evidence="4">cv. MD2</strain>
        <tissue evidence="3">Leaf</tissue>
    </source>
</reference>
<accession>A0A199W3H8</accession>
<feature type="region of interest" description="Disordered" evidence="2">
    <location>
        <begin position="192"/>
        <end position="212"/>
    </location>
</feature>
<sequence>MSTVDAATITKRAPALVEPSEPTPRGALALSALDRLIGMRLSRDLVLVFPRGGGGGGRDPARAVREGLSRALVPYYPVAGRLAEPRPGELEVECTGEGVWFVEAAAACALEDVSHLGGAPLPFPSADLVARPPPGVNKDDLLFMMQVTEFKCGGVAVGITYNHLVFDGLGAAQFVNAVAELARGLAEPSVSPAWRRDSIPGPPPPAKPTSAPNLTFYRFTPSEFDFPLESIDWVKGRVRSESGLGCTTFEAVTAMTWRSRTRAVLRSEPDADVRLSFMANVRPVLCDRLGIRGGYYGNCVYPVGISAPGERVAGESLTALVGLIRAAKRTVAAEFTAWLSGDAGKGRFNVPLNYGTLMVTEWSRLGYGDVDYGWGGPGYVFPVPGELNVLGTCVYVRPPVPKQGVRLVMRCVEERHVAAFQSDMADSCTITKKPPILVRPCEATPRGSHRLSFLDRRPEIRLSLDVLLVFRRGGGEDPAKTIREGLSRALVHYYPVAGRIAEPAGGELAIECSGDGVWFVEASAEGRLDGFGDWDLILRLIFAAGLVARPPPEVNMENVIFMMQVTEFKCGGFTVGITYNHTVFDGAGSAQFLNAVAELTRGLAEPTVSPTWCRELIPSPPRPTTSAQGPEGPKIQFTFDSFKLAEFDISLQSIKQVKDRVTAETGQSCSTFDVVTAVLWQSRTRAINLDPDADVSLSFMANARHVLHDLLSIEGGYYGNCVYTAGITLPSKQVANASLVVLVGLIREAKRTVSDGLSRWMNGDEATNLHALQDYRMLTVTDWNRLGYCEIDFGWGEPSFVYPCGCSSEFNVVCSSMAGHCTITKEPAILVRACEPTPRGSLQLSFLDRLPGLRFSGDIVFVFRRGGRGEDPAKAISEGLSRALVHYYPVAGRIVEPAGGELEIECSGDGDGDGVWFVEASAECSLDGFGDWDSKLHAVLAARPPPELNHENVIFMVQFLNAVAELTRGLAEPTVTPTWRRESVPSPPKPTTSAQGPAGPDIQYTFYRFKSAEFDVSLHSINRVKDRVAAETGQICSTFDVVTAMLWQSRTRAINVEPDADVCLYYMANARHRLNELLSIEGGYYGNCVYPVGITLPSKQVVNGSLVALVGVIRQAKQTVSDGFSRWLKGEVMSNSRALPDYRMLLVSDWTRLGYYEVDYGWGSPSYVFPCVASSDFNVFGRAAFIKPPVPKEGVRLVMSCVEEQHSATLHDELMKF</sequence>
<name>A0A199W3H8_ANACO</name>
<dbReference type="Proteomes" id="UP000092600">
    <property type="component" value="Unassembled WGS sequence"/>
</dbReference>
<feature type="region of interest" description="Disordered" evidence="2">
    <location>
        <begin position="974"/>
        <end position="1000"/>
    </location>
</feature>
<protein>
    <submittedName>
        <fullName evidence="3">3'-N-debenzoyl-2'-deoxytaxol N-benzoyltransferase</fullName>
    </submittedName>
</protein>
<keyword evidence="3" id="KW-0808">Transferase</keyword>
<dbReference type="EMBL" id="LSRQ01000311">
    <property type="protein sequence ID" value="OAY83753.1"/>
    <property type="molecule type" value="Genomic_DNA"/>
</dbReference>
<evidence type="ECO:0000313" key="4">
    <source>
        <dbReference type="Proteomes" id="UP000092600"/>
    </source>
</evidence>
<dbReference type="AlphaFoldDB" id="A0A199W3H8"/>
<evidence type="ECO:0000256" key="2">
    <source>
        <dbReference type="SAM" id="MobiDB-lite"/>
    </source>
</evidence>
<feature type="non-terminal residue" evidence="3">
    <location>
        <position position="1217"/>
    </location>
</feature>
<dbReference type="Gene3D" id="3.30.559.10">
    <property type="entry name" value="Chloramphenicol acetyltransferase-like domain"/>
    <property type="match status" value="6"/>
</dbReference>
<dbReference type="InterPro" id="IPR050898">
    <property type="entry name" value="Plant_acyltransferase"/>
</dbReference>
<dbReference type="GO" id="GO:0016746">
    <property type="term" value="F:acyltransferase activity"/>
    <property type="evidence" value="ECO:0007669"/>
    <property type="project" value="UniProtKB-KW"/>
</dbReference>
<dbReference type="InterPro" id="IPR023213">
    <property type="entry name" value="CAT-like_dom_sf"/>
</dbReference>
<dbReference type="PANTHER" id="PTHR31147">
    <property type="entry name" value="ACYL TRANSFERASE 4"/>
    <property type="match status" value="1"/>
</dbReference>